<dbReference type="PANTHER" id="PTHR35788">
    <property type="entry name" value="EXPORTED PROTEIN-RELATED"/>
    <property type="match status" value="1"/>
</dbReference>
<reference evidence="3" key="1">
    <citation type="submission" date="2022-05" db="EMBL/GenBank/DDBJ databases">
        <title>Expanded diversity of anoxic marine methylotrophy in a Black Sea sulfate reducing microorganism.</title>
        <authorList>
            <person name="Fischer P.Q."/>
            <person name="Stams A.J.M."/>
            <person name="Villanueva L."/>
            <person name="Sousa D.Z."/>
        </authorList>
    </citation>
    <scope>NUCLEOTIDE SEQUENCE</scope>
    <source>
        <strain evidence="3">P130</strain>
    </source>
</reference>
<dbReference type="Pfam" id="PF07501">
    <property type="entry name" value="G5"/>
    <property type="match status" value="1"/>
</dbReference>
<keyword evidence="1" id="KW-0732">Signal</keyword>
<dbReference type="EMBL" id="JAMJEV010000006">
    <property type="protein sequence ID" value="MDO0822864.1"/>
    <property type="molecule type" value="Genomic_DNA"/>
</dbReference>
<dbReference type="Pfam" id="PF04294">
    <property type="entry name" value="VanW"/>
    <property type="match status" value="1"/>
</dbReference>
<evidence type="ECO:0000313" key="4">
    <source>
        <dbReference type="Proteomes" id="UP001176021"/>
    </source>
</evidence>
<comment type="caution">
    <text evidence="3">The sequence shown here is derived from an EMBL/GenBank/DDBJ whole genome shotgun (WGS) entry which is preliminary data.</text>
</comment>
<dbReference type="Gene3D" id="2.20.230.10">
    <property type="entry name" value="Resuscitation-promoting factor rpfb"/>
    <property type="match status" value="1"/>
</dbReference>
<dbReference type="PROSITE" id="PS51109">
    <property type="entry name" value="G5"/>
    <property type="match status" value="1"/>
</dbReference>
<dbReference type="Proteomes" id="UP001176021">
    <property type="component" value="Unassembled WGS sequence"/>
</dbReference>
<keyword evidence="4" id="KW-1185">Reference proteome</keyword>
<sequence>MKIKYLEKVRIRDLFFAGALFLLILLNGCNSSNPAPAPDKLSEDAQDSNRVEVTNRIISDGTKIDDLDLSGTPLPEASVKIENWAKDKLEETRVLLYNDTEIPVTLSDIGIEVDTQKIIEETQINPGTALPSVLKVDSLIASQELQEKLKKFNRPAKDASYKIEKDAVVIQPGESGRTVNVESLINQIQEFPLNDVPARIVIPMVEVPAAVTTESVKALAFDAVIGEFSTNFSVKEKNRSANLTAAAKALDGKALLPGETLSFNEKVGPREPETGYKEAYIIVNGEYVQGTGGGVCQVSSTLYNAVLLSDLEIVERKPHAVVVSYVPSGQDATVNYPNIDFKFKNNTNSLVYLRTEVKPGVLTVRIMGKKTDKTVRIERQVEREIAYKTERRLDPKLRKGQVIREQAGSKGIIVNTWQIIRDGTGSETKKFLGRDWYAPTNRILRVGT</sequence>
<dbReference type="SMART" id="SM01208">
    <property type="entry name" value="G5"/>
    <property type="match status" value="1"/>
</dbReference>
<organism evidence="3 4">
    <name type="scientific">Desulfosporosinus nitroreducens</name>
    <dbReference type="NCBI Taxonomy" id="2018668"/>
    <lineage>
        <taxon>Bacteria</taxon>
        <taxon>Bacillati</taxon>
        <taxon>Bacillota</taxon>
        <taxon>Clostridia</taxon>
        <taxon>Eubacteriales</taxon>
        <taxon>Desulfitobacteriaceae</taxon>
        <taxon>Desulfosporosinus</taxon>
    </lineage>
</organism>
<dbReference type="Pfam" id="PF12229">
    <property type="entry name" value="PG_binding_4"/>
    <property type="match status" value="1"/>
</dbReference>
<dbReference type="InterPro" id="IPR022029">
    <property type="entry name" value="YoaR-like_PG-bd"/>
</dbReference>
<proteinExistence type="predicted"/>
<evidence type="ECO:0000256" key="1">
    <source>
        <dbReference type="ARBA" id="ARBA00022729"/>
    </source>
</evidence>
<dbReference type="PANTHER" id="PTHR35788:SF1">
    <property type="entry name" value="EXPORTED PROTEIN"/>
    <property type="match status" value="1"/>
</dbReference>
<dbReference type="InterPro" id="IPR011098">
    <property type="entry name" value="G5_dom"/>
</dbReference>
<dbReference type="InterPro" id="IPR052913">
    <property type="entry name" value="Glycopeptide_resist_protein"/>
</dbReference>
<protein>
    <submittedName>
        <fullName evidence="3">VanW family protein</fullName>
    </submittedName>
</protein>
<evidence type="ECO:0000259" key="2">
    <source>
        <dbReference type="PROSITE" id="PS51109"/>
    </source>
</evidence>
<accession>A0ABT8QND7</accession>
<feature type="domain" description="G5" evidence="2">
    <location>
        <begin position="371"/>
        <end position="448"/>
    </location>
</feature>
<evidence type="ECO:0000313" key="3">
    <source>
        <dbReference type="EMBL" id="MDO0822864.1"/>
    </source>
</evidence>
<name>A0ABT8QND7_9FIRM</name>
<dbReference type="InterPro" id="IPR007391">
    <property type="entry name" value="Vancomycin_resist_VanW"/>
</dbReference>
<gene>
    <name evidence="3" type="ORF">M8H41_08365</name>
</gene>